<name>A0A401UCM9_9BACT</name>
<gene>
    <name evidence="4" type="ORF">SanaruYs_29090</name>
</gene>
<dbReference type="AlphaFoldDB" id="A0A401UCM9"/>
<dbReference type="SUPFAM" id="SSF53474">
    <property type="entry name" value="alpha/beta-Hydrolases"/>
    <property type="match status" value="1"/>
</dbReference>
<proteinExistence type="inferred from homology"/>
<dbReference type="PANTHER" id="PTHR10655:SF17">
    <property type="entry name" value="LYSOPHOSPHOLIPASE-LIKE PROTEIN 1"/>
    <property type="match status" value="1"/>
</dbReference>
<evidence type="ECO:0000259" key="3">
    <source>
        <dbReference type="Pfam" id="PF02230"/>
    </source>
</evidence>
<keyword evidence="2" id="KW-0378">Hydrolase</keyword>
<dbReference type="Pfam" id="PF02230">
    <property type="entry name" value="Abhydrolase_2"/>
    <property type="match status" value="1"/>
</dbReference>
<evidence type="ECO:0000313" key="4">
    <source>
        <dbReference type="EMBL" id="GCC52671.1"/>
    </source>
</evidence>
<dbReference type="EMBL" id="BHXQ01000005">
    <property type="protein sequence ID" value="GCC52671.1"/>
    <property type="molecule type" value="Genomic_DNA"/>
</dbReference>
<dbReference type="GO" id="GO:0016787">
    <property type="term" value="F:hydrolase activity"/>
    <property type="evidence" value="ECO:0007669"/>
    <property type="project" value="UniProtKB-KW"/>
</dbReference>
<dbReference type="Gene3D" id="3.40.50.1820">
    <property type="entry name" value="alpha/beta hydrolase"/>
    <property type="match status" value="1"/>
</dbReference>
<evidence type="ECO:0000256" key="1">
    <source>
        <dbReference type="ARBA" id="ARBA00006499"/>
    </source>
</evidence>
<keyword evidence="5" id="KW-1185">Reference proteome</keyword>
<dbReference type="RefSeq" id="WP_127123325.1">
    <property type="nucleotide sequence ID" value="NZ_BHXQ01000005.1"/>
</dbReference>
<evidence type="ECO:0000256" key="2">
    <source>
        <dbReference type="ARBA" id="ARBA00022801"/>
    </source>
</evidence>
<comment type="caution">
    <text evidence="4">The sequence shown here is derived from an EMBL/GenBank/DDBJ whole genome shotgun (WGS) entry which is preliminary data.</text>
</comment>
<reference evidence="4 5" key="1">
    <citation type="submission" date="2018-11" db="EMBL/GenBank/DDBJ databases">
        <title>Chryseotalea sanarue gen. nov., sp., nov., a member of the family Cytophagaceae, isolated from a brackish lake in Hamamatsu Japan.</title>
        <authorList>
            <person name="Maejima Y."/>
            <person name="Iino T."/>
            <person name="Muraguchi Y."/>
            <person name="Fukuda K."/>
            <person name="Ohkuma M."/>
            <person name="Moriuchi R."/>
            <person name="Dohra H."/>
            <person name="Kimbara K."/>
            <person name="Shintani M."/>
        </authorList>
    </citation>
    <scope>NUCLEOTIDE SEQUENCE [LARGE SCALE GENOMIC DNA]</scope>
    <source>
        <strain evidence="4 5">Ys</strain>
    </source>
</reference>
<accession>A0A401UCM9</accession>
<dbReference type="PANTHER" id="PTHR10655">
    <property type="entry name" value="LYSOPHOSPHOLIPASE-RELATED"/>
    <property type="match status" value="1"/>
</dbReference>
<comment type="similarity">
    <text evidence="1">Belongs to the AB hydrolase superfamily. AB hydrolase 2 family.</text>
</comment>
<dbReference type="Proteomes" id="UP000288227">
    <property type="component" value="Unassembled WGS sequence"/>
</dbReference>
<organism evidence="4 5">
    <name type="scientific">Chryseotalea sanaruensis</name>
    <dbReference type="NCBI Taxonomy" id="2482724"/>
    <lineage>
        <taxon>Bacteria</taxon>
        <taxon>Pseudomonadati</taxon>
        <taxon>Bacteroidota</taxon>
        <taxon>Cytophagia</taxon>
        <taxon>Cytophagales</taxon>
        <taxon>Chryseotaleaceae</taxon>
        <taxon>Chryseotalea</taxon>
    </lineage>
</organism>
<dbReference type="InterPro" id="IPR050565">
    <property type="entry name" value="LYPA1-2/EST-like"/>
</dbReference>
<sequence>MTHVKKIIEAGLPLSQAKKALILLHGRGGSAEDILTLREHLPVNDFYIVAPQATNNSWYPLSFLAPIQQNEPWFSSALAYVKSIVEDIQAAGIPAEHIYIGGFSQGACLTLEFATRNAQRWGGVFALTGGLIGDKIYPEHYQGDFAGTKVFIANSQNDPHVPITRSEDSKKLMEKMGAQVNVKVYHDRPHTIVMDELQETGKILVG</sequence>
<dbReference type="InterPro" id="IPR003140">
    <property type="entry name" value="PLipase/COase/thioEstase"/>
</dbReference>
<protein>
    <submittedName>
        <fullName evidence="4">Phospholipase</fullName>
    </submittedName>
</protein>
<evidence type="ECO:0000313" key="5">
    <source>
        <dbReference type="Proteomes" id="UP000288227"/>
    </source>
</evidence>
<feature type="domain" description="Phospholipase/carboxylesterase/thioesterase" evidence="3">
    <location>
        <begin position="15"/>
        <end position="200"/>
    </location>
</feature>
<dbReference type="InterPro" id="IPR029058">
    <property type="entry name" value="AB_hydrolase_fold"/>
</dbReference>
<dbReference type="OrthoDB" id="9801763at2"/>